<dbReference type="Proteomes" id="UP000589373">
    <property type="component" value="Unassembled WGS sequence"/>
</dbReference>
<reference evidence="4 6" key="2">
    <citation type="submission" date="2016-10" db="EMBL/GenBank/DDBJ databases">
        <authorList>
            <person name="Varghese N."/>
            <person name="Submissions S."/>
        </authorList>
    </citation>
    <scope>NUCLEOTIDE SEQUENCE [LARGE SCALE GENOMIC DNA]</scope>
    <source>
        <strain evidence="4 6">DSM 2094</strain>
    </source>
</reference>
<feature type="transmembrane region" description="Helical" evidence="1">
    <location>
        <begin position="137"/>
        <end position="165"/>
    </location>
</feature>
<dbReference type="RefSeq" id="WP_086988568.1">
    <property type="nucleotide sequence ID" value="NZ_FJMZ01000007.1"/>
</dbReference>
<dbReference type="EMBL" id="JAAZCD010000129">
    <property type="protein sequence ID" value="NLD31715.1"/>
    <property type="molecule type" value="Genomic_DNA"/>
</dbReference>
<evidence type="ECO:0000313" key="6">
    <source>
        <dbReference type="Proteomes" id="UP000199686"/>
    </source>
</evidence>
<feature type="transmembrane region" description="Helical" evidence="1">
    <location>
        <begin position="62"/>
        <end position="95"/>
    </location>
</feature>
<evidence type="ECO:0000313" key="2">
    <source>
        <dbReference type="EMBL" id="CZQ88457.1"/>
    </source>
</evidence>
<feature type="transmembrane region" description="Helical" evidence="1">
    <location>
        <begin position="32"/>
        <end position="50"/>
    </location>
</feature>
<keyword evidence="1" id="KW-0472">Membrane</keyword>
<comment type="caution">
    <text evidence="3">The sequence shown here is derived from an EMBL/GenBank/DDBJ whole genome shotgun (WGS) entry which is preliminary data.</text>
</comment>
<dbReference type="STRING" id="82803.SAMN04488048_10524"/>
<evidence type="ECO:0000313" key="4">
    <source>
        <dbReference type="EMBL" id="SFH76996.1"/>
    </source>
</evidence>
<evidence type="ECO:0000313" key="5">
    <source>
        <dbReference type="Proteomes" id="UP000195947"/>
    </source>
</evidence>
<dbReference type="AlphaFoldDB" id="A0A143YGP5"/>
<dbReference type="EMBL" id="FOQC01000014">
    <property type="protein sequence ID" value="SFH76996.1"/>
    <property type="molecule type" value="Genomic_DNA"/>
</dbReference>
<keyword evidence="5" id="KW-1185">Reference proteome</keyword>
<organism evidence="3 7">
    <name type="scientific">Trichococcus flocculiformis</name>
    <dbReference type="NCBI Taxonomy" id="82803"/>
    <lineage>
        <taxon>Bacteria</taxon>
        <taxon>Bacillati</taxon>
        <taxon>Bacillota</taxon>
        <taxon>Bacilli</taxon>
        <taxon>Lactobacillales</taxon>
        <taxon>Carnobacteriaceae</taxon>
        <taxon>Trichococcus</taxon>
    </lineage>
</organism>
<dbReference type="Pfam" id="PF05857">
    <property type="entry name" value="TraX"/>
    <property type="match status" value="1"/>
</dbReference>
<evidence type="ECO:0000313" key="3">
    <source>
        <dbReference type="EMBL" id="NLD31715.1"/>
    </source>
</evidence>
<dbReference type="OrthoDB" id="9781069at2"/>
<keyword evidence="1" id="KW-0812">Transmembrane</keyword>
<dbReference type="EMBL" id="FJMZ01000007">
    <property type="protein sequence ID" value="CZQ88457.1"/>
    <property type="molecule type" value="Genomic_DNA"/>
</dbReference>
<keyword evidence="1" id="KW-1133">Transmembrane helix</keyword>
<dbReference type="Proteomes" id="UP000199686">
    <property type="component" value="Unassembled WGS sequence"/>
</dbReference>
<name>A0A143YGP5_9LACT</name>
<reference evidence="2 5" key="1">
    <citation type="submission" date="2016-02" db="EMBL/GenBank/DDBJ databases">
        <authorList>
            <person name="Strepis N."/>
        </authorList>
    </citation>
    <scope>NUCLEOTIDE SEQUENCE [LARGE SCALE GENOMIC DNA]</scope>
    <source>
        <strain evidence="2">Trichococcus flocculiformis</strain>
    </source>
</reference>
<proteinExistence type="predicted"/>
<feature type="transmembrane region" description="Helical" evidence="1">
    <location>
        <begin position="9"/>
        <end position="26"/>
    </location>
</feature>
<reference evidence="3 7" key="3">
    <citation type="journal article" date="2020" name="Biotechnol. Biofuels">
        <title>New insights from the biogas microbiome by comprehensive genome-resolved metagenomics of nearly 1600 species originating from multiple anaerobic digesters.</title>
        <authorList>
            <person name="Campanaro S."/>
            <person name="Treu L."/>
            <person name="Rodriguez-R L.M."/>
            <person name="Kovalovszki A."/>
            <person name="Ziels R.M."/>
            <person name="Maus I."/>
            <person name="Zhu X."/>
            <person name="Kougias P.G."/>
            <person name="Basile A."/>
            <person name="Luo G."/>
            <person name="Schluter A."/>
            <person name="Konstantinidis K.T."/>
            <person name="Angelidaki I."/>
        </authorList>
    </citation>
    <scope>NUCLEOTIDE SEQUENCE [LARGE SCALE GENOMIC DNA]</scope>
    <source>
        <strain evidence="3">AS07pgkLD_105</strain>
    </source>
</reference>
<dbReference type="InterPro" id="IPR008875">
    <property type="entry name" value="TraX"/>
</dbReference>
<protein>
    <submittedName>
        <fullName evidence="2 4">Trax</fullName>
    </submittedName>
</protein>
<feature type="transmembrane region" description="Helical" evidence="1">
    <location>
        <begin position="177"/>
        <end position="196"/>
    </location>
</feature>
<feature type="transmembrane region" description="Helical" evidence="1">
    <location>
        <begin position="107"/>
        <end position="130"/>
    </location>
</feature>
<dbReference type="Proteomes" id="UP000195947">
    <property type="component" value="Unassembled WGS sequence"/>
</dbReference>
<evidence type="ECO:0000313" key="7">
    <source>
        <dbReference type="Proteomes" id="UP000589373"/>
    </source>
</evidence>
<evidence type="ECO:0000256" key="1">
    <source>
        <dbReference type="SAM" id="Phobius"/>
    </source>
</evidence>
<sequence>MAYNNKTALIKWIAILTMTIDHIGYYLFPSLLFLRVVGRIAFPCFLYTTVKGVRETRDFRKYLLRLVLTGVISMPITAQTGNVFNILFTLALFALSIKDYRFILPAIFLAQFTEYGLYGFLMGWTIYVLAEKQVGAGIVLFLLVNALQFPSLQGFAALAFIPLLLPVTFPVRPLPKWAGYAYYPIHQVVLIFIARLM</sequence>
<accession>A0A143YGP5</accession>
<gene>
    <name evidence="3" type="ORF">GX662_05575</name>
    <name evidence="4" type="ORF">SAMN04488507_101412</name>
    <name evidence="2" type="ORF">TFLO_1003</name>
</gene>